<evidence type="ECO:0000313" key="2">
    <source>
        <dbReference type="EMBL" id="SNX48143.1"/>
    </source>
</evidence>
<proteinExistence type="predicted"/>
<evidence type="ECO:0000313" key="3">
    <source>
        <dbReference type="Proteomes" id="UP000219336"/>
    </source>
</evidence>
<dbReference type="EMBL" id="OANU01000022">
    <property type="protein sequence ID" value="SNX48143.1"/>
    <property type="molecule type" value="Genomic_DNA"/>
</dbReference>
<keyword evidence="1" id="KW-0732">Signal</keyword>
<feature type="chain" id="PRO_5013303456" evidence="1">
    <location>
        <begin position="20"/>
        <end position="51"/>
    </location>
</feature>
<dbReference type="RefSeq" id="WP_167385807.1">
    <property type="nucleotide sequence ID" value="NZ_JBHSII010000011.1"/>
</dbReference>
<reference evidence="3" key="1">
    <citation type="submission" date="2016-06" db="EMBL/GenBank/DDBJ databases">
        <authorList>
            <person name="Rodrigo-Torres L."/>
            <person name="Arahal R.D."/>
            <person name="Lucena T."/>
        </authorList>
    </citation>
    <scope>NUCLEOTIDE SEQUENCE [LARGE SCALE GENOMIC DNA]</scope>
    <source>
        <strain evidence="3">CECT8203</strain>
    </source>
</reference>
<evidence type="ECO:0000256" key="1">
    <source>
        <dbReference type="SAM" id="SignalP"/>
    </source>
</evidence>
<feature type="signal peptide" evidence="1">
    <location>
        <begin position="1"/>
        <end position="19"/>
    </location>
</feature>
<name>A0A240EIS2_9VIBR</name>
<protein>
    <submittedName>
        <fullName evidence="2">Uncharacterized protein</fullName>
    </submittedName>
</protein>
<sequence>MKAVLILIFGAMCTFVSVAEEGGAPGNICLTETGLVVTTHLDTCPKSMTKL</sequence>
<accession>A0A240EIS2</accession>
<keyword evidence="3" id="KW-1185">Reference proteome</keyword>
<gene>
    <name evidence="2" type="ORF">VTH8203_01761</name>
</gene>
<organism evidence="2 3">
    <name type="scientific">Vibrio thalassae</name>
    <dbReference type="NCBI Taxonomy" id="1243014"/>
    <lineage>
        <taxon>Bacteria</taxon>
        <taxon>Pseudomonadati</taxon>
        <taxon>Pseudomonadota</taxon>
        <taxon>Gammaproteobacteria</taxon>
        <taxon>Vibrionales</taxon>
        <taxon>Vibrionaceae</taxon>
        <taxon>Vibrio</taxon>
    </lineage>
</organism>
<dbReference type="AlphaFoldDB" id="A0A240EIS2"/>
<dbReference type="Proteomes" id="UP000219336">
    <property type="component" value="Unassembled WGS sequence"/>
</dbReference>